<comment type="caution">
    <text evidence="1">The sequence shown here is derived from an EMBL/GenBank/DDBJ whole genome shotgun (WGS) entry which is preliminary data.</text>
</comment>
<protein>
    <submittedName>
        <fullName evidence="1">Uncharacterized protein DUF4242</fullName>
    </submittedName>
</protein>
<dbReference type="AlphaFoldDB" id="A0A4R2LBA0"/>
<dbReference type="RefSeq" id="WP_132539330.1">
    <property type="nucleotide sequence ID" value="NZ_SLWY01000004.1"/>
</dbReference>
<dbReference type="Pfam" id="PF14026">
    <property type="entry name" value="SCO4226-like"/>
    <property type="match status" value="1"/>
</dbReference>
<proteinExistence type="predicted"/>
<keyword evidence="2" id="KW-1185">Reference proteome</keyword>
<sequence>MKTFVIRRRSNWKDVDELGITAGVSARVGNEEMPDQVRWIRSYVVHEVDGRLGTVCIYQATDAAAIREHARRVGMSADEIVPVADTVIVREDPVAQAEAFA</sequence>
<dbReference type="EMBL" id="SLWY01000004">
    <property type="protein sequence ID" value="TCO82770.1"/>
    <property type="molecule type" value="Genomic_DNA"/>
</dbReference>
<accession>A0A4R2LBA0</accession>
<evidence type="ECO:0000313" key="2">
    <source>
        <dbReference type="Proteomes" id="UP000295765"/>
    </source>
</evidence>
<reference evidence="1 2" key="1">
    <citation type="submission" date="2019-03" db="EMBL/GenBank/DDBJ databases">
        <title>Genomic Encyclopedia of Type Strains, Phase IV (KMG-IV): sequencing the most valuable type-strain genomes for metagenomic binning, comparative biology and taxonomic classification.</title>
        <authorList>
            <person name="Goeker M."/>
        </authorList>
    </citation>
    <scope>NUCLEOTIDE SEQUENCE [LARGE SCALE GENOMIC DNA]</scope>
    <source>
        <strain evidence="1 2">DSM 25287</strain>
    </source>
</reference>
<dbReference type="Proteomes" id="UP000295765">
    <property type="component" value="Unassembled WGS sequence"/>
</dbReference>
<name>A0A4R2LBA0_9GAMM</name>
<evidence type="ECO:0000313" key="1">
    <source>
        <dbReference type="EMBL" id="TCO82770.1"/>
    </source>
</evidence>
<organism evidence="1 2">
    <name type="scientific">Plasticicumulans lactativorans</name>
    <dbReference type="NCBI Taxonomy" id="1133106"/>
    <lineage>
        <taxon>Bacteria</taxon>
        <taxon>Pseudomonadati</taxon>
        <taxon>Pseudomonadota</taxon>
        <taxon>Gammaproteobacteria</taxon>
        <taxon>Candidatus Competibacteraceae</taxon>
        <taxon>Plasticicumulans</taxon>
    </lineage>
</organism>
<dbReference type="OrthoDB" id="9800027at2"/>
<dbReference type="InterPro" id="IPR025336">
    <property type="entry name" value="SCO4226-like"/>
</dbReference>
<gene>
    <name evidence="1" type="ORF">EV699_104162</name>
</gene>